<keyword evidence="2" id="KW-1185">Reference proteome</keyword>
<accession>A0A0L8VBB1</accession>
<name>A0A0L8VBB1_9BACT</name>
<comment type="caution">
    <text evidence="1">The sequence shown here is derived from an EMBL/GenBank/DDBJ whole genome shotgun (WGS) entry which is preliminary data.</text>
</comment>
<sequence>MELFYFKPDTATYGAKSLKKPDPIFAVSLDRKLPAGFKDDPPIDEIRNLCE</sequence>
<organism evidence="1 2">
    <name type="scientific">Sunxiuqinia dokdonensis</name>
    <dbReference type="NCBI Taxonomy" id="1409788"/>
    <lineage>
        <taxon>Bacteria</taxon>
        <taxon>Pseudomonadati</taxon>
        <taxon>Bacteroidota</taxon>
        <taxon>Bacteroidia</taxon>
        <taxon>Marinilabiliales</taxon>
        <taxon>Prolixibacteraceae</taxon>
        <taxon>Sunxiuqinia</taxon>
    </lineage>
</organism>
<dbReference type="EMBL" id="LGIA01000076">
    <property type="protein sequence ID" value="KOH45729.1"/>
    <property type="molecule type" value="Genomic_DNA"/>
</dbReference>
<protein>
    <submittedName>
        <fullName evidence="1">Uncharacterized protein</fullName>
    </submittedName>
</protein>
<reference evidence="2" key="1">
    <citation type="submission" date="2015-07" db="EMBL/GenBank/DDBJ databases">
        <title>Genome sequencing of Sunxiuqinia dokdonensis strain SK.</title>
        <authorList>
            <person name="Ahn S."/>
            <person name="Kim B.-C."/>
        </authorList>
    </citation>
    <scope>NUCLEOTIDE SEQUENCE [LARGE SCALE GENOMIC DNA]</scope>
    <source>
        <strain evidence="2">SK</strain>
    </source>
</reference>
<evidence type="ECO:0000313" key="2">
    <source>
        <dbReference type="Proteomes" id="UP000036958"/>
    </source>
</evidence>
<evidence type="ECO:0000313" key="1">
    <source>
        <dbReference type="EMBL" id="KOH45729.1"/>
    </source>
</evidence>
<gene>
    <name evidence="1" type="ORF">NC99_14670</name>
</gene>
<dbReference type="AlphaFoldDB" id="A0A0L8VBB1"/>
<proteinExistence type="predicted"/>
<dbReference type="Proteomes" id="UP000036958">
    <property type="component" value="Unassembled WGS sequence"/>
</dbReference>